<feature type="non-terminal residue" evidence="1">
    <location>
        <position position="90"/>
    </location>
</feature>
<gene>
    <name evidence="1" type="ORF">BINO364_LOCUS1786</name>
</gene>
<accession>A0A8J9U6J1</accession>
<organism evidence="1 2">
    <name type="scientific">Brenthis ino</name>
    <name type="common">lesser marbled fritillary</name>
    <dbReference type="NCBI Taxonomy" id="405034"/>
    <lineage>
        <taxon>Eukaryota</taxon>
        <taxon>Metazoa</taxon>
        <taxon>Ecdysozoa</taxon>
        <taxon>Arthropoda</taxon>
        <taxon>Hexapoda</taxon>
        <taxon>Insecta</taxon>
        <taxon>Pterygota</taxon>
        <taxon>Neoptera</taxon>
        <taxon>Endopterygota</taxon>
        <taxon>Lepidoptera</taxon>
        <taxon>Glossata</taxon>
        <taxon>Ditrysia</taxon>
        <taxon>Papilionoidea</taxon>
        <taxon>Nymphalidae</taxon>
        <taxon>Heliconiinae</taxon>
        <taxon>Argynnini</taxon>
        <taxon>Brenthis</taxon>
    </lineage>
</organism>
<evidence type="ECO:0000313" key="2">
    <source>
        <dbReference type="Proteomes" id="UP000838878"/>
    </source>
</evidence>
<dbReference type="Proteomes" id="UP000838878">
    <property type="component" value="Chromosome 1"/>
</dbReference>
<proteinExistence type="predicted"/>
<reference evidence="1" key="1">
    <citation type="submission" date="2021-12" db="EMBL/GenBank/DDBJ databases">
        <authorList>
            <person name="Martin H S."/>
        </authorList>
    </citation>
    <scope>NUCLEOTIDE SEQUENCE</scope>
</reference>
<keyword evidence="2" id="KW-1185">Reference proteome</keyword>
<evidence type="ECO:0000313" key="1">
    <source>
        <dbReference type="EMBL" id="CAH0714768.1"/>
    </source>
</evidence>
<sequence length="90" mass="9995">MLANYELITYKYNFYFNRNKIVKFTLTVPCARRGRAVQFIGTCRGRAPAAARRHPGAAAALLLALLPPPLSPPHLYKEHAVAYEPASCHA</sequence>
<dbReference type="EMBL" id="OV170221">
    <property type="protein sequence ID" value="CAH0714768.1"/>
    <property type="molecule type" value="Genomic_DNA"/>
</dbReference>
<name>A0A8J9U6J1_9NEOP</name>
<protein>
    <submittedName>
        <fullName evidence="1">Uncharacterized protein</fullName>
    </submittedName>
</protein>
<dbReference type="AlphaFoldDB" id="A0A8J9U6J1"/>